<dbReference type="Proteomes" id="UP000217103">
    <property type="component" value="Unassembled WGS sequence"/>
</dbReference>
<evidence type="ECO:0000313" key="2">
    <source>
        <dbReference type="Proteomes" id="UP000217103"/>
    </source>
</evidence>
<dbReference type="RefSeq" id="WP_093258517.1">
    <property type="nucleotide sequence ID" value="NZ_FNKK01000002.1"/>
</dbReference>
<organism evidence="1 2">
    <name type="scientific">Thermostaphylospora chromogena</name>
    <dbReference type="NCBI Taxonomy" id="35622"/>
    <lineage>
        <taxon>Bacteria</taxon>
        <taxon>Bacillati</taxon>
        <taxon>Actinomycetota</taxon>
        <taxon>Actinomycetes</taxon>
        <taxon>Streptosporangiales</taxon>
        <taxon>Thermomonosporaceae</taxon>
        <taxon>Thermostaphylospora</taxon>
    </lineage>
</organism>
<dbReference type="AlphaFoldDB" id="A0A1H1CWM0"/>
<reference evidence="1 2" key="1">
    <citation type="submission" date="2016-10" db="EMBL/GenBank/DDBJ databases">
        <authorList>
            <person name="de Groot N.N."/>
        </authorList>
    </citation>
    <scope>NUCLEOTIDE SEQUENCE [LARGE SCALE GENOMIC DNA]</scope>
    <source>
        <strain evidence="1 2">DSM 43794</strain>
    </source>
</reference>
<protein>
    <recommendedName>
        <fullName evidence="3">Zinc-ribbon domain-containing protein</fullName>
    </recommendedName>
</protein>
<accession>A0A1H1CWM0</accession>
<gene>
    <name evidence="1" type="ORF">SAMN04489764_1691</name>
</gene>
<keyword evidence="2" id="KW-1185">Reference proteome</keyword>
<proteinExistence type="predicted"/>
<evidence type="ECO:0008006" key="3">
    <source>
        <dbReference type="Google" id="ProtNLM"/>
    </source>
</evidence>
<name>A0A1H1CWM0_9ACTN</name>
<evidence type="ECO:0000313" key="1">
    <source>
        <dbReference type="EMBL" id="SDQ68645.1"/>
    </source>
</evidence>
<dbReference type="EMBL" id="FNKK01000002">
    <property type="protein sequence ID" value="SDQ68645.1"/>
    <property type="molecule type" value="Genomic_DNA"/>
</dbReference>
<sequence length="75" mass="8865">MGTPAIPHELLVYRDEDWLPKVQPSAMFPQLRARELQRQAQDAWGSQHRIWRAEFEQLQREQRAEHDSKPCPICG</sequence>
<dbReference type="STRING" id="35622.SAMN04489764_1691"/>